<sequence>MLVIYALVMVPEVDPEHALMIEENYPNPMLIDPKRDRFPCCIVWSPLPVLSWFIPFIGHIGICREDGVILDFAGPNFVSVDNFTFGAPTRYFQVSTEQDSLILLFGWLVLNPNASLLCFHRFYGRQCCCLSPYSAEPTGEYVKNHDESGSDVDTWESAIRKSIQEFQHQSYSIFTCNCHSFVANGLNRLGFQAGGWNVVNLAIFIYLKGRWVNKTAMVKTYLPPLVVLGFGLIFGGGTFLTYLLIFMFVLIGWFLLGTYCFKKLIHV</sequence>
<keyword evidence="1" id="KW-0812">Transmembrane</keyword>
<evidence type="ECO:0000256" key="1">
    <source>
        <dbReference type="SAM" id="Phobius"/>
    </source>
</evidence>
<evidence type="ECO:0000313" key="3">
    <source>
        <dbReference type="Proteomes" id="UP001234989"/>
    </source>
</evidence>
<dbReference type="EMBL" id="CP133613">
    <property type="protein sequence ID" value="WMV14679.1"/>
    <property type="molecule type" value="Genomic_DNA"/>
</dbReference>
<protein>
    <recommendedName>
        <fullName evidence="4">Protein RTE1-HOMOLOG</fullName>
    </recommendedName>
</protein>
<dbReference type="Proteomes" id="UP001234989">
    <property type="component" value="Chromosome 2"/>
</dbReference>
<dbReference type="GO" id="GO:0005783">
    <property type="term" value="C:endoplasmic reticulum"/>
    <property type="evidence" value="ECO:0007669"/>
    <property type="project" value="TreeGrafter"/>
</dbReference>
<gene>
    <name evidence="2" type="ORF">MTR67_008064</name>
</gene>
<feature type="transmembrane region" description="Helical" evidence="1">
    <location>
        <begin position="189"/>
        <end position="207"/>
    </location>
</feature>
<name>A0AAF0TDL9_SOLVR</name>
<reference evidence="2" key="1">
    <citation type="submission" date="2023-08" db="EMBL/GenBank/DDBJ databases">
        <title>A de novo genome assembly of Solanum verrucosum Schlechtendal, a Mexican diploid species geographically isolated from the other diploid A-genome species in potato relatives.</title>
        <authorList>
            <person name="Hosaka K."/>
        </authorList>
    </citation>
    <scope>NUCLEOTIDE SEQUENCE</scope>
    <source>
        <tissue evidence="2">Young leaves</tissue>
    </source>
</reference>
<dbReference type="PANTHER" id="PTHR20921:SF0">
    <property type="entry name" value="TRANSMEMBRANE PROTEIN 222"/>
    <property type="match status" value="1"/>
</dbReference>
<organism evidence="2 3">
    <name type="scientific">Solanum verrucosum</name>
    <dbReference type="NCBI Taxonomy" id="315347"/>
    <lineage>
        <taxon>Eukaryota</taxon>
        <taxon>Viridiplantae</taxon>
        <taxon>Streptophyta</taxon>
        <taxon>Embryophyta</taxon>
        <taxon>Tracheophyta</taxon>
        <taxon>Spermatophyta</taxon>
        <taxon>Magnoliopsida</taxon>
        <taxon>eudicotyledons</taxon>
        <taxon>Gunneridae</taxon>
        <taxon>Pentapetalae</taxon>
        <taxon>asterids</taxon>
        <taxon>lamiids</taxon>
        <taxon>Solanales</taxon>
        <taxon>Solanaceae</taxon>
        <taxon>Solanoideae</taxon>
        <taxon>Solaneae</taxon>
        <taxon>Solanum</taxon>
    </lineage>
</organism>
<dbReference type="AlphaFoldDB" id="A0AAF0TDL9"/>
<dbReference type="InterPro" id="IPR008496">
    <property type="entry name" value="TMEM222/RTE1"/>
</dbReference>
<dbReference type="PANTHER" id="PTHR20921">
    <property type="entry name" value="TRANSMEMBRANE PROTEIN 222"/>
    <property type="match status" value="1"/>
</dbReference>
<feature type="transmembrane region" description="Helical" evidence="1">
    <location>
        <begin position="216"/>
        <end position="234"/>
    </location>
</feature>
<dbReference type="GO" id="GO:0010104">
    <property type="term" value="P:regulation of ethylene-activated signaling pathway"/>
    <property type="evidence" value="ECO:0007669"/>
    <property type="project" value="TreeGrafter"/>
</dbReference>
<accession>A0AAF0TDL9</accession>
<dbReference type="GO" id="GO:0005794">
    <property type="term" value="C:Golgi apparatus"/>
    <property type="evidence" value="ECO:0007669"/>
    <property type="project" value="TreeGrafter"/>
</dbReference>
<dbReference type="GO" id="GO:0009723">
    <property type="term" value="P:response to ethylene"/>
    <property type="evidence" value="ECO:0007669"/>
    <property type="project" value="TreeGrafter"/>
</dbReference>
<evidence type="ECO:0000313" key="2">
    <source>
        <dbReference type="EMBL" id="WMV14679.1"/>
    </source>
</evidence>
<proteinExistence type="predicted"/>
<keyword evidence="1" id="KW-0472">Membrane</keyword>
<keyword evidence="1" id="KW-1133">Transmembrane helix</keyword>
<dbReference type="Pfam" id="PF05608">
    <property type="entry name" value="RTE1"/>
    <property type="match status" value="2"/>
</dbReference>
<keyword evidence="3" id="KW-1185">Reference proteome</keyword>
<evidence type="ECO:0008006" key="4">
    <source>
        <dbReference type="Google" id="ProtNLM"/>
    </source>
</evidence>